<dbReference type="OrthoDB" id="6315306at2"/>
<dbReference type="Proteomes" id="UP000037848">
    <property type="component" value="Unassembled WGS sequence"/>
</dbReference>
<feature type="transmembrane region" description="Helical" evidence="1">
    <location>
        <begin position="37"/>
        <end position="53"/>
    </location>
</feature>
<sequence>MGNLFLREKEKWLTWSLWGLVGAALTLYIAMSTKTPYLVAFSAMSILVLLTWWMQRSKRFDFGRAFKVCLYVVMLSVLPAFILVIMPSGDLNRFDLIFQVISFVSLSLLACSLCSLIARRPKQYY</sequence>
<keyword evidence="1" id="KW-0472">Membrane</keyword>
<dbReference type="AlphaFoldDB" id="A0A0N1MW20"/>
<feature type="transmembrane region" description="Helical" evidence="1">
    <location>
        <begin position="65"/>
        <end position="85"/>
    </location>
</feature>
<dbReference type="STRING" id="187330.AMS58_03395"/>
<evidence type="ECO:0000313" key="2">
    <source>
        <dbReference type="EMBL" id="KPH64372.1"/>
    </source>
</evidence>
<dbReference type="EMBL" id="LHPH01000005">
    <property type="protein sequence ID" value="KPH64372.1"/>
    <property type="molecule type" value="Genomic_DNA"/>
</dbReference>
<keyword evidence="3" id="KW-1185">Reference proteome</keyword>
<organism evidence="2 3">
    <name type="scientific">Pseudoalteromonas porphyrae</name>
    <dbReference type="NCBI Taxonomy" id="187330"/>
    <lineage>
        <taxon>Bacteria</taxon>
        <taxon>Pseudomonadati</taxon>
        <taxon>Pseudomonadota</taxon>
        <taxon>Gammaproteobacteria</taxon>
        <taxon>Alteromonadales</taxon>
        <taxon>Pseudoalteromonadaceae</taxon>
        <taxon>Pseudoalteromonas</taxon>
    </lineage>
</organism>
<evidence type="ECO:0000313" key="3">
    <source>
        <dbReference type="Proteomes" id="UP000037848"/>
    </source>
</evidence>
<gene>
    <name evidence="2" type="ORF">ADS77_06360</name>
</gene>
<comment type="caution">
    <text evidence="2">The sequence shown here is derived from an EMBL/GenBank/DDBJ whole genome shotgun (WGS) entry which is preliminary data.</text>
</comment>
<dbReference type="PATRIC" id="fig|187330.3.peg.3251"/>
<accession>A0A0N1MW20</accession>
<dbReference type="RefSeq" id="WP_054203683.1">
    <property type="nucleotide sequence ID" value="NZ_LHPH01000005.1"/>
</dbReference>
<reference evidence="2 3" key="1">
    <citation type="submission" date="2015-08" db="EMBL/GenBank/DDBJ databases">
        <title>Draft Genome Sequence of Pseudoalteromonas porphyrae UCD-SED14.</title>
        <authorList>
            <person name="Coil D.A."/>
            <person name="Jospin G."/>
            <person name="Lee R.D."/>
            <person name="Eisen J.A."/>
        </authorList>
    </citation>
    <scope>NUCLEOTIDE SEQUENCE [LARGE SCALE GENOMIC DNA]</scope>
    <source>
        <strain evidence="2 3">UCD-SED14</strain>
    </source>
</reference>
<keyword evidence="1" id="KW-1133">Transmembrane helix</keyword>
<protein>
    <recommendedName>
        <fullName evidence="4">Orphan protein</fullName>
    </recommendedName>
</protein>
<feature type="transmembrane region" description="Helical" evidence="1">
    <location>
        <begin position="97"/>
        <end position="118"/>
    </location>
</feature>
<keyword evidence="1" id="KW-0812">Transmembrane</keyword>
<name>A0A0N1MW20_9GAMM</name>
<evidence type="ECO:0008006" key="4">
    <source>
        <dbReference type="Google" id="ProtNLM"/>
    </source>
</evidence>
<evidence type="ECO:0000256" key="1">
    <source>
        <dbReference type="SAM" id="Phobius"/>
    </source>
</evidence>
<proteinExistence type="predicted"/>
<feature type="transmembrane region" description="Helical" evidence="1">
    <location>
        <begin position="12"/>
        <end position="31"/>
    </location>
</feature>